<feature type="transmembrane region" description="Helical" evidence="6">
    <location>
        <begin position="445"/>
        <end position="466"/>
    </location>
</feature>
<dbReference type="EMBL" id="JAQQWM010000006">
    <property type="protein sequence ID" value="KAK8060738.1"/>
    <property type="molecule type" value="Genomic_DNA"/>
</dbReference>
<name>A0ABR1USB6_9PEZI</name>
<feature type="transmembrane region" description="Helical" evidence="6">
    <location>
        <begin position="478"/>
        <end position="498"/>
    </location>
</feature>
<dbReference type="Gene3D" id="1.20.1740.10">
    <property type="entry name" value="Amino acid/polyamine transporter I"/>
    <property type="match status" value="1"/>
</dbReference>
<feature type="transmembrane region" description="Helical" evidence="6">
    <location>
        <begin position="70"/>
        <end position="94"/>
    </location>
</feature>
<evidence type="ECO:0000256" key="4">
    <source>
        <dbReference type="ARBA" id="ARBA00022989"/>
    </source>
</evidence>
<keyword evidence="2" id="KW-0813">Transport</keyword>
<proteinExistence type="predicted"/>
<dbReference type="Proteomes" id="UP001446871">
    <property type="component" value="Unassembled WGS sequence"/>
</dbReference>
<dbReference type="PANTHER" id="PTHR45649:SF1">
    <property type="entry name" value="TRANSPORTER, PUTATIVE (EUROFUNG)-RELATED"/>
    <property type="match status" value="1"/>
</dbReference>
<dbReference type="PANTHER" id="PTHR45649">
    <property type="entry name" value="AMINO-ACID PERMEASE BAT1"/>
    <property type="match status" value="1"/>
</dbReference>
<evidence type="ECO:0000256" key="6">
    <source>
        <dbReference type="SAM" id="Phobius"/>
    </source>
</evidence>
<comment type="caution">
    <text evidence="7">The sequence shown here is derived from an EMBL/GenBank/DDBJ whole genome shotgun (WGS) entry which is preliminary data.</text>
</comment>
<sequence length="511" mass="55460">MATETDIKTVPHMNGSILVEEDSRDNVTLERLGKKPVLKRNFGFLTILGFSCTVLITWEGSLIGGPSGLVYGYLIVWAGTLSVSAVLSELVSMAPTSGGQYHWVSMLAPPSSRKFSGYITGWLTIAGWQATVASGLLLNGTLIQAIILLTHPGYADNMQIWHGTLLSWAVALLSFTINTSIGSVLAKFEIVVLFLHVLGFFAVLIPIVTLGDHTSARDVFKTFLNGGECQTQGLSFSIGISGLRLSEETHNAPVVIPQSIMTGLTINACLGFAMVAATLFSMGDIDAAMAENPRYPFMAIFQHAIGSTTGAAVMSSLVVVMCFSSLTGVLASTSRIYWAFARDRGLPGWRTLNKVNERTKIPFNSVLLATGIAIVLSLINIGDETAFNGVISISIAGIFGSYMMAASWLLYCRLAGKIREPNNDDEITNTIGKSLTWGPWRIRGFLGVANNIFTCVYLIYVFFFSFWPSSIEVSAATFNWAVVPLSAVIMWCLLYYAIWGRKTYLGPIIEL</sequence>
<evidence type="ECO:0000256" key="3">
    <source>
        <dbReference type="ARBA" id="ARBA00022692"/>
    </source>
</evidence>
<keyword evidence="5 6" id="KW-0472">Membrane</keyword>
<evidence type="ECO:0000313" key="7">
    <source>
        <dbReference type="EMBL" id="KAK8060738.1"/>
    </source>
</evidence>
<evidence type="ECO:0000256" key="5">
    <source>
        <dbReference type="ARBA" id="ARBA00023136"/>
    </source>
</evidence>
<feature type="transmembrane region" description="Helical" evidence="6">
    <location>
        <begin position="41"/>
        <end position="58"/>
    </location>
</feature>
<keyword evidence="4 6" id="KW-1133">Transmembrane helix</keyword>
<feature type="transmembrane region" description="Helical" evidence="6">
    <location>
        <begin position="190"/>
        <end position="211"/>
    </location>
</feature>
<keyword evidence="8" id="KW-1185">Reference proteome</keyword>
<feature type="transmembrane region" description="Helical" evidence="6">
    <location>
        <begin position="387"/>
        <end position="411"/>
    </location>
</feature>
<accession>A0ABR1USB6</accession>
<dbReference type="InterPro" id="IPR002293">
    <property type="entry name" value="AA/rel_permease1"/>
</dbReference>
<organism evidence="7 8">
    <name type="scientific">Apiospora saccharicola</name>
    <dbReference type="NCBI Taxonomy" id="335842"/>
    <lineage>
        <taxon>Eukaryota</taxon>
        <taxon>Fungi</taxon>
        <taxon>Dikarya</taxon>
        <taxon>Ascomycota</taxon>
        <taxon>Pezizomycotina</taxon>
        <taxon>Sordariomycetes</taxon>
        <taxon>Xylariomycetidae</taxon>
        <taxon>Amphisphaeriales</taxon>
        <taxon>Apiosporaceae</taxon>
        <taxon>Apiospora</taxon>
    </lineage>
</organism>
<feature type="transmembrane region" description="Helical" evidence="6">
    <location>
        <begin position="158"/>
        <end position="178"/>
    </location>
</feature>
<feature type="transmembrane region" description="Helical" evidence="6">
    <location>
        <begin position="260"/>
        <end position="283"/>
    </location>
</feature>
<feature type="transmembrane region" description="Helical" evidence="6">
    <location>
        <begin position="318"/>
        <end position="340"/>
    </location>
</feature>
<evidence type="ECO:0000256" key="1">
    <source>
        <dbReference type="ARBA" id="ARBA00004141"/>
    </source>
</evidence>
<feature type="transmembrane region" description="Helical" evidence="6">
    <location>
        <begin position="295"/>
        <end position="312"/>
    </location>
</feature>
<gene>
    <name evidence="7" type="ORF">PG996_010668</name>
</gene>
<dbReference type="Pfam" id="PF13520">
    <property type="entry name" value="AA_permease_2"/>
    <property type="match status" value="1"/>
</dbReference>
<keyword evidence="3 6" id="KW-0812">Transmembrane</keyword>
<evidence type="ECO:0000256" key="2">
    <source>
        <dbReference type="ARBA" id="ARBA00022448"/>
    </source>
</evidence>
<reference evidence="7 8" key="1">
    <citation type="submission" date="2023-01" db="EMBL/GenBank/DDBJ databases">
        <title>Analysis of 21 Apiospora genomes using comparative genomics revels a genus with tremendous synthesis potential of carbohydrate active enzymes and secondary metabolites.</title>
        <authorList>
            <person name="Sorensen T."/>
        </authorList>
    </citation>
    <scope>NUCLEOTIDE SEQUENCE [LARGE SCALE GENOMIC DNA]</scope>
    <source>
        <strain evidence="7 8">CBS 83171</strain>
    </source>
</reference>
<feature type="transmembrane region" description="Helical" evidence="6">
    <location>
        <begin position="361"/>
        <end position="381"/>
    </location>
</feature>
<evidence type="ECO:0000313" key="8">
    <source>
        <dbReference type="Proteomes" id="UP001446871"/>
    </source>
</evidence>
<comment type="subcellular location">
    <subcellularLocation>
        <location evidence="1">Membrane</location>
        <topology evidence="1">Multi-pass membrane protein</topology>
    </subcellularLocation>
</comment>
<protein>
    <submittedName>
        <fullName evidence="7">Amino acid/polyamine transporter I</fullName>
    </submittedName>
</protein>